<dbReference type="PANTHER" id="PTHR42832:SF3">
    <property type="entry name" value="L-GLUTAMINE--4-(METHYLSULFANYL)-2-OXOBUTANOATE AMINOTRANSFERASE"/>
    <property type="match status" value="1"/>
</dbReference>
<dbReference type="InterPro" id="IPR004839">
    <property type="entry name" value="Aminotransferase_I/II_large"/>
</dbReference>
<reference evidence="5 6" key="1">
    <citation type="submission" date="2020-02" db="EMBL/GenBank/DDBJ databases">
        <authorList>
            <person name="Gao J."/>
            <person name="Sun J."/>
        </authorList>
    </citation>
    <scope>NUCLEOTIDE SEQUENCE [LARGE SCALE GENOMIC DNA]</scope>
    <source>
        <strain evidence="5 6">7124</strain>
    </source>
</reference>
<keyword evidence="3 5" id="KW-0808">Transferase</keyword>
<dbReference type="RefSeq" id="WP_165097176.1">
    <property type="nucleotide sequence ID" value="NZ_JAAKGU010000003.1"/>
</dbReference>
<dbReference type="InterPro" id="IPR015424">
    <property type="entry name" value="PyrdxlP-dep_Trfase"/>
</dbReference>
<evidence type="ECO:0000256" key="3">
    <source>
        <dbReference type="ARBA" id="ARBA00022679"/>
    </source>
</evidence>
<name>A0A6M1PHE1_9BACL</name>
<dbReference type="InterPro" id="IPR050881">
    <property type="entry name" value="LL-DAP_aminotransferase"/>
</dbReference>
<evidence type="ECO:0000256" key="1">
    <source>
        <dbReference type="ARBA" id="ARBA00001933"/>
    </source>
</evidence>
<dbReference type="InterPro" id="IPR015422">
    <property type="entry name" value="PyrdxlP-dep_Trfase_small"/>
</dbReference>
<evidence type="ECO:0000313" key="5">
    <source>
        <dbReference type="EMBL" id="NGM82610.1"/>
    </source>
</evidence>
<dbReference type="EMBL" id="JAAKGU010000003">
    <property type="protein sequence ID" value="NGM82610.1"/>
    <property type="molecule type" value="Genomic_DNA"/>
</dbReference>
<keyword evidence="2 5" id="KW-0032">Aminotransferase</keyword>
<organism evidence="5 6">
    <name type="scientific">Paenibacillus apii</name>
    <dbReference type="NCBI Taxonomy" id="1850370"/>
    <lineage>
        <taxon>Bacteria</taxon>
        <taxon>Bacillati</taxon>
        <taxon>Bacillota</taxon>
        <taxon>Bacilli</taxon>
        <taxon>Bacillales</taxon>
        <taxon>Paenibacillaceae</taxon>
        <taxon>Paenibacillus</taxon>
    </lineage>
</organism>
<dbReference type="SUPFAM" id="SSF53383">
    <property type="entry name" value="PLP-dependent transferases"/>
    <property type="match status" value="1"/>
</dbReference>
<dbReference type="Pfam" id="PF00155">
    <property type="entry name" value="Aminotran_1_2"/>
    <property type="match status" value="1"/>
</dbReference>
<evidence type="ECO:0000313" key="6">
    <source>
        <dbReference type="Proteomes" id="UP000480151"/>
    </source>
</evidence>
<dbReference type="AlphaFoldDB" id="A0A6M1PHE1"/>
<protein>
    <submittedName>
        <fullName evidence="5">Aminotransferase class I/II-fold pyridoxal phosphate-dependent enzyme</fullName>
    </submittedName>
</protein>
<dbReference type="GO" id="GO:0030170">
    <property type="term" value="F:pyridoxal phosphate binding"/>
    <property type="evidence" value="ECO:0007669"/>
    <property type="project" value="InterPro"/>
</dbReference>
<dbReference type="PANTHER" id="PTHR42832">
    <property type="entry name" value="AMINO ACID AMINOTRANSFERASE"/>
    <property type="match status" value="1"/>
</dbReference>
<dbReference type="CDD" id="cd00609">
    <property type="entry name" value="AAT_like"/>
    <property type="match status" value="1"/>
</dbReference>
<evidence type="ECO:0000256" key="2">
    <source>
        <dbReference type="ARBA" id="ARBA00022576"/>
    </source>
</evidence>
<evidence type="ECO:0000259" key="4">
    <source>
        <dbReference type="Pfam" id="PF00155"/>
    </source>
</evidence>
<dbReference type="InterPro" id="IPR015421">
    <property type="entry name" value="PyrdxlP-dep_Trfase_major"/>
</dbReference>
<proteinExistence type="predicted"/>
<dbReference type="Gene3D" id="3.40.640.10">
    <property type="entry name" value="Type I PLP-dependent aspartate aminotransferase-like (Major domain)"/>
    <property type="match status" value="1"/>
</dbReference>
<dbReference type="Proteomes" id="UP000480151">
    <property type="component" value="Unassembled WGS sequence"/>
</dbReference>
<comment type="cofactor">
    <cofactor evidence="1">
        <name>pyridoxal 5'-phosphate</name>
        <dbReference type="ChEBI" id="CHEBI:597326"/>
    </cofactor>
</comment>
<dbReference type="Gene3D" id="3.90.1150.10">
    <property type="entry name" value="Aspartate Aminotransferase, domain 1"/>
    <property type="match status" value="1"/>
</dbReference>
<sequence length="404" mass="44138">MANFKPSAVIGRLPEHYFRVLKEKVADYRSRGIDIIDLSSGNPDQPTPEHIVRSLKEAADKPENHGYPPFYGKKSTLEAVAAFYKREYDVDLDPETEVAVFHGSGIGIMGISQAFLGAGDILLTANPAYPPYYAAAALAGADVHAIPVYEKDGFLPDYRTVPDEALRRVKLLLLNYPNNPTGALATRDFFEQSIALAAEHHFPVVNDFAYGALGFEGHKPISLLQVPGGKEYGAEIYSLSKTFNMAGWRFGFAVGNASVIAALKLYHTHVYSTIFGAVQDAAAAALLGPQSQVKELGERYERRRDILVSKLRSIGWDVSAPAGTFFAWFKVPEGYRSREFAEKLLEEAHVAVAPGEGFGSQGDSYVRVGLVNSEELLLEAAERIAKSGIFRGSAVHSSERSHRG</sequence>
<keyword evidence="6" id="KW-1185">Reference proteome</keyword>
<gene>
    <name evidence="5" type="ORF">G5B47_09285</name>
</gene>
<accession>A0A6M1PHE1</accession>
<feature type="domain" description="Aminotransferase class I/classII large" evidence="4">
    <location>
        <begin position="34"/>
        <end position="384"/>
    </location>
</feature>
<comment type="caution">
    <text evidence="5">The sequence shown here is derived from an EMBL/GenBank/DDBJ whole genome shotgun (WGS) entry which is preliminary data.</text>
</comment>
<dbReference type="GO" id="GO:0008483">
    <property type="term" value="F:transaminase activity"/>
    <property type="evidence" value="ECO:0007669"/>
    <property type="project" value="UniProtKB-KW"/>
</dbReference>
<dbReference type="NCBIfam" id="NF005977">
    <property type="entry name" value="PRK08068.1"/>
    <property type="match status" value="1"/>
</dbReference>